<name>D8M3T6_BLAHO</name>
<gene>
    <name evidence="1" type="ORF">GSBLH_T00002669001</name>
    <name evidence="2" type="ORF">GSBLH_T00003698001</name>
</gene>
<dbReference type="Proteomes" id="UP000008312">
    <property type="component" value="Unassembled WGS sequence"/>
</dbReference>
<dbReference type="InParanoid" id="D8M3T6"/>
<dbReference type="AlphaFoldDB" id="D8M3T6"/>
<sequence>MESVDSSELRGHIRVEIHQLRLQADVIGMKEKKTEEELQLVQALQEDYYYQKLLPLVICDSAREVYLCQGKKVLQNGVTTDVLEVRKGFGCCVVLL</sequence>
<evidence type="ECO:0000313" key="1">
    <source>
        <dbReference type="EMBL" id="CBK22559.2"/>
    </source>
</evidence>
<dbReference type="RefSeq" id="XP_012897940.1">
    <property type="nucleotide sequence ID" value="XM_013042486.1"/>
</dbReference>
<evidence type="ECO:0000313" key="2">
    <source>
        <dbReference type="EMBL" id="CBK23892.2"/>
    </source>
</evidence>
<protein>
    <submittedName>
        <fullName evidence="1">Uncharacterized protein</fullName>
    </submittedName>
</protein>
<keyword evidence="3" id="KW-1185">Reference proteome</keyword>
<organism evidence="1">
    <name type="scientific">Blastocystis hominis</name>
    <dbReference type="NCBI Taxonomy" id="12968"/>
    <lineage>
        <taxon>Eukaryota</taxon>
        <taxon>Sar</taxon>
        <taxon>Stramenopiles</taxon>
        <taxon>Bigyra</taxon>
        <taxon>Opalozoa</taxon>
        <taxon>Opalinata</taxon>
        <taxon>Blastocystidae</taxon>
        <taxon>Blastocystis</taxon>
    </lineage>
</organism>
<dbReference type="GeneID" id="24920774"/>
<evidence type="ECO:0000313" key="3">
    <source>
        <dbReference type="Proteomes" id="UP000008312"/>
    </source>
</evidence>
<dbReference type="GeneID" id="24919819"/>
<dbReference type="EMBL" id="FN668672">
    <property type="protein sequence ID" value="CBK23892.2"/>
    <property type="molecule type" value="Genomic_DNA"/>
</dbReference>
<dbReference type="RefSeq" id="XP_012896607.1">
    <property type="nucleotide sequence ID" value="XM_013041153.1"/>
</dbReference>
<reference evidence="1" key="1">
    <citation type="submission" date="2010-02" db="EMBL/GenBank/DDBJ databases">
        <title>Sequencing and annotation of the Blastocystis hominis genome.</title>
        <authorList>
            <person name="Wincker P."/>
        </authorList>
    </citation>
    <scope>NUCLEOTIDE SEQUENCE</scope>
    <source>
        <strain evidence="1">Singapore isolate B</strain>
    </source>
</reference>
<dbReference type="EMBL" id="FN668650">
    <property type="protein sequence ID" value="CBK22559.2"/>
    <property type="molecule type" value="Genomic_DNA"/>
</dbReference>
<accession>D8M3T6</accession>
<dbReference type="OrthoDB" id="224318at2759"/>
<proteinExistence type="predicted"/>